<evidence type="ECO:0000256" key="1">
    <source>
        <dbReference type="SAM" id="SignalP"/>
    </source>
</evidence>
<keyword evidence="3" id="KW-1185">Reference proteome</keyword>
<accession>A0ABY4CS13</accession>
<feature type="signal peptide" evidence="1">
    <location>
        <begin position="1"/>
        <end position="20"/>
    </location>
</feature>
<organism evidence="2 3">
    <name type="scientific">Hymenobacter tibetensis</name>
    <dbReference type="NCBI Taxonomy" id="497967"/>
    <lineage>
        <taxon>Bacteria</taxon>
        <taxon>Pseudomonadati</taxon>
        <taxon>Bacteroidota</taxon>
        <taxon>Cytophagia</taxon>
        <taxon>Cytophagales</taxon>
        <taxon>Hymenobacteraceae</taxon>
        <taxon>Hymenobacter</taxon>
    </lineage>
</organism>
<sequence length="60" mass="6435">MTSFLLMTLVLAGLNTFFPAAPLSQLRPAPTVAPHTPLVFAMPAPKAALVAAWRPTFPQF</sequence>
<reference evidence="2 3" key="1">
    <citation type="submission" date="2022-03" db="EMBL/GenBank/DDBJ databases">
        <title>Hymenobactersp. isolated from the air.</title>
        <authorList>
            <person name="Won M."/>
            <person name="Kwon S.-W."/>
        </authorList>
    </citation>
    <scope>NUCLEOTIDE SEQUENCE [LARGE SCALE GENOMIC DNA]</scope>
    <source>
        <strain evidence="2 3">KACC 21982</strain>
    </source>
</reference>
<evidence type="ECO:0000313" key="2">
    <source>
        <dbReference type="EMBL" id="UOG72847.1"/>
    </source>
</evidence>
<protein>
    <submittedName>
        <fullName evidence="2">Uncharacterized protein</fullName>
    </submittedName>
</protein>
<keyword evidence="1" id="KW-0732">Signal</keyword>
<evidence type="ECO:0000313" key="3">
    <source>
        <dbReference type="Proteomes" id="UP000831113"/>
    </source>
</evidence>
<gene>
    <name evidence="2" type="ORF">MTX78_11985</name>
</gene>
<proteinExistence type="predicted"/>
<name>A0ABY4CS13_9BACT</name>
<dbReference type="Proteomes" id="UP000831113">
    <property type="component" value="Chromosome"/>
</dbReference>
<dbReference type="EMBL" id="CP094669">
    <property type="protein sequence ID" value="UOG72847.1"/>
    <property type="molecule type" value="Genomic_DNA"/>
</dbReference>
<feature type="chain" id="PRO_5046957866" evidence="1">
    <location>
        <begin position="21"/>
        <end position="60"/>
    </location>
</feature>
<dbReference type="RefSeq" id="WP_243794160.1">
    <property type="nucleotide sequence ID" value="NZ_CP094669.1"/>
</dbReference>